<dbReference type="AlphaFoldDB" id="A0A0G1IIJ9"/>
<gene>
    <name evidence="2" type="ORF">UW53_C0025G0006</name>
</gene>
<evidence type="ECO:0000313" key="3">
    <source>
        <dbReference type="Proteomes" id="UP000034087"/>
    </source>
</evidence>
<feature type="region of interest" description="Disordered" evidence="1">
    <location>
        <begin position="1"/>
        <end position="52"/>
    </location>
</feature>
<evidence type="ECO:0000256" key="1">
    <source>
        <dbReference type="SAM" id="MobiDB-lite"/>
    </source>
</evidence>
<feature type="compositionally biased region" description="Acidic residues" evidence="1">
    <location>
        <begin position="29"/>
        <end position="52"/>
    </location>
</feature>
<dbReference type="EMBL" id="LCIR01000025">
    <property type="protein sequence ID" value="KKT59015.1"/>
    <property type="molecule type" value="Genomic_DNA"/>
</dbReference>
<accession>A0A0G1IIJ9</accession>
<reference evidence="2 3" key="1">
    <citation type="journal article" date="2015" name="Nature">
        <title>rRNA introns, odd ribosomes, and small enigmatic genomes across a large radiation of phyla.</title>
        <authorList>
            <person name="Brown C.T."/>
            <person name="Hug L.A."/>
            <person name="Thomas B.C."/>
            <person name="Sharon I."/>
            <person name="Castelle C.J."/>
            <person name="Singh A."/>
            <person name="Wilkins M.J."/>
            <person name="Williams K.H."/>
            <person name="Banfield J.F."/>
        </authorList>
    </citation>
    <scope>NUCLEOTIDE SEQUENCE [LARGE SCALE GENOMIC DNA]</scope>
</reference>
<name>A0A0G1IIJ9_9BACT</name>
<proteinExistence type="predicted"/>
<protein>
    <submittedName>
        <fullName evidence="2">Uncharacterized protein</fullName>
    </submittedName>
</protein>
<sequence>MGRPINDPVDEIPLRAIGGDGDNDHDQYNDDEGPANDGDNGDAGEPAPDGDA</sequence>
<evidence type="ECO:0000313" key="2">
    <source>
        <dbReference type="EMBL" id="KKT59015.1"/>
    </source>
</evidence>
<comment type="caution">
    <text evidence="2">The sequence shown here is derived from an EMBL/GenBank/DDBJ whole genome shotgun (WGS) entry which is preliminary data.</text>
</comment>
<organism evidence="2 3">
    <name type="scientific">Candidatus Giovannonibacteria bacterium GW2011_GWA1_44_25</name>
    <dbReference type="NCBI Taxonomy" id="1618645"/>
    <lineage>
        <taxon>Bacteria</taxon>
        <taxon>Candidatus Giovannoniibacteriota</taxon>
    </lineage>
</organism>
<dbReference type="Proteomes" id="UP000034087">
    <property type="component" value="Unassembled WGS sequence"/>
</dbReference>